<evidence type="ECO:0000313" key="1">
    <source>
        <dbReference type="EMBL" id="BEQ15727.1"/>
    </source>
</evidence>
<dbReference type="AlphaFoldDB" id="A0AAU9EGV7"/>
<dbReference type="KEGG" id="dmp:FAK_27930"/>
<protein>
    <submittedName>
        <fullName evidence="1">Uncharacterized protein</fullName>
    </submittedName>
</protein>
<name>A0AAU9EGV7_9BACT</name>
<organism evidence="1 2">
    <name type="scientific">Desulfoferula mesophila</name>
    <dbReference type="NCBI Taxonomy" id="3058419"/>
    <lineage>
        <taxon>Bacteria</taxon>
        <taxon>Pseudomonadati</taxon>
        <taxon>Thermodesulfobacteriota</taxon>
        <taxon>Desulfarculia</taxon>
        <taxon>Desulfarculales</taxon>
        <taxon>Desulfarculaceae</taxon>
        <taxon>Desulfoferula</taxon>
    </lineage>
</organism>
<reference evidence="2" key="1">
    <citation type="journal article" date="2023" name="Arch. Microbiol.">
        <title>Desulfoferula mesophilus gen. nov. sp. nov., a mesophilic sulfate-reducing bacterium isolated from a brackish lake sediment.</title>
        <authorList>
            <person name="Watanabe T."/>
            <person name="Yabe T."/>
            <person name="Tsuji J.M."/>
            <person name="Fukui M."/>
        </authorList>
    </citation>
    <scope>NUCLEOTIDE SEQUENCE [LARGE SCALE GENOMIC DNA]</scope>
    <source>
        <strain evidence="2">12FAK</strain>
    </source>
</reference>
<accession>A0AAU9EGV7</accession>
<proteinExistence type="predicted"/>
<sequence length="91" mass="10852">METHQRSLQLRVDSCQEVIDHISRRLSAEDINPRIVDQLERLRELLAFLDHRLVNENDLYRIEVSTNQLLRELGILFNHNQFGSLYDHTLQ</sequence>
<evidence type="ECO:0000313" key="2">
    <source>
        <dbReference type="Proteomes" id="UP001366166"/>
    </source>
</evidence>
<gene>
    <name evidence="1" type="ORF">FAK_27930</name>
</gene>
<keyword evidence="2" id="KW-1185">Reference proteome</keyword>
<dbReference type="EMBL" id="AP028679">
    <property type="protein sequence ID" value="BEQ15727.1"/>
    <property type="molecule type" value="Genomic_DNA"/>
</dbReference>
<dbReference type="RefSeq" id="WP_338600558.1">
    <property type="nucleotide sequence ID" value="NZ_AP028679.1"/>
</dbReference>
<dbReference type="Proteomes" id="UP001366166">
    <property type="component" value="Chromosome"/>
</dbReference>